<evidence type="ECO:0000313" key="1">
    <source>
        <dbReference type="EMBL" id="HEH34966.1"/>
    </source>
</evidence>
<name>A0A7J2TIE5_ARCFL</name>
<comment type="caution">
    <text evidence="1">The sequence shown here is derived from an EMBL/GenBank/DDBJ whole genome shotgun (WGS) entry which is preliminary data.</text>
</comment>
<reference evidence="1" key="1">
    <citation type="journal article" date="2020" name="mSystems">
        <title>Genome- and Community-Level Interaction Insights into Carbon Utilization and Element Cycling Functions of Hydrothermarchaeota in Hydrothermal Sediment.</title>
        <authorList>
            <person name="Zhou Z."/>
            <person name="Liu Y."/>
            <person name="Xu W."/>
            <person name="Pan J."/>
            <person name="Luo Z.H."/>
            <person name="Li M."/>
        </authorList>
    </citation>
    <scope>NUCLEOTIDE SEQUENCE [LARGE SCALE GENOMIC DNA]</scope>
    <source>
        <strain evidence="1">SpSt-26</strain>
    </source>
</reference>
<dbReference type="AlphaFoldDB" id="A0A7J2TIE5"/>
<sequence>MAERYILKNGKKVIEEGGLNRRLFEELNNAEVKKAVFLGKEAIYYESLGEKSVMVSVNRKNAGLAKIIAMKLIEKKLVDLSSVDDIFEFAERVKSASLDDLAKLR</sequence>
<protein>
    <submittedName>
        <fullName evidence="1">Uncharacterized protein</fullName>
    </submittedName>
</protein>
<accession>A0A7J2TIE5</accession>
<proteinExistence type="predicted"/>
<organism evidence="1">
    <name type="scientific">Archaeoglobus fulgidus</name>
    <dbReference type="NCBI Taxonomy" id="2234"/>
    <lineage>
        <taxon>Archaea</taxon>
        <taxon>Methanobacteriati</taxon>
        <taxon>Methanobacteriota</taxon>
        <taxon>Archaeoglobi</taxon>
        <taxon>Archaeoglobales</taxon>
        <taxon>Archaeoglobaceae</taxon>
        <taxon>Archaeoglobus</taxon>
    </lineage>
</organism>
<dbReference type="EMBL" id="DSLA01000036">
    <property type="protein sequence ID" value="HEH34966.1"/>
    <property type="molecule type" value="Genomic_DNA"/>
</dbReference>
<gene>
    <name evidence="1" type="ORF">ENP88_02180</name>
</gene>